<proteinExistence type="predicted"/>
<accession>A0A478FSF3</accession>
<sequence length="223" mass="26212">MDLNSFSVNFAALFIATASTTYALTNDGSNGYEIRVWDQFGENLMTIGNLDEEEVWNEWTKRWVLLVVAENSNENKKLKSNYWKEKVIDQTGNLSFVSESLGNDQKNNFSSTNDEKRIQYAQSKKSEIRSKVRRLQEECEYAYGRHINRDSSWYKSWFNSASQRTKLEEKDNKKEKNFEYWRDVFRACSKEGDVDKMPIGWLSSTSLKLYQEKGLYKEESKKS</sequence>
<name>A0A478FSF3_9MOLU</name>
<protein>
    <submittedName>
        <fullName evidence="1">Uncharacterized protein</fullName>
    </submittedName>
</protein>
<gene>
    <name evidence="1" type="ORF">MHSWG343_03850</name>
</gene>
<dbReference type="Proteomes" id="UP000324831">
    <property type="component" value="Unassembled WGS sequence"/>
</dbReference>
<dbReference type="AlphaFoldDB" id="A0A478FSF3"/>
<evidence type="ECO:0000313" key="2">
    <source>
        <dbReference type="Proteomes" id="UP000324831"/>
    </source>
</evidence>
<comment type="caution">
    <text evidence="1">The sequence shown here is derived from an EMBL/GenBank/DDBJ whole genome shotgun (WGS) entry which is preliminary data.</text>
</comment>
<dbReference type="EMBL" id="BIMN01000001">
    <property type="protein sequence ID" value="GCE63389.1"/>
    <property type="molecule type" value="Genomic_DNA"/>
</dbReference>
<organism evidence="1 2">
    <name type="scientific">Candidatus Mycoplasma haematohominis</name>
    <dbReference type="NCBI Taxonomy" id="1494318"/>
    <lineage>
        <taxon>Bacteria</taxon>
        <taxon>Bacillati</taxon>
        <taxon>Mycoplasmatota</taxon>
        <taxon>Mollicutes</taxon>
        <taxon>Mycoplasmataceae</taxon>
        <taxon>Mycoplasma</taxon>
    </lineage>
</organism>
<reference evidence="1 2" key="1">
    <citation type="submission" date="2019-01" db="EMBL/GenBank/DDBJ databases">
        <title>Draft genome sequences of Candidatus Mycoplasma haemohominis SWG34-3 identified from a patient with pyrexia, anemia and liver dysfunction.</title>
        <authorList>
            <person name="Sekizuka T."/>
            <person name="Hattori N."/>
            <person name="Katano H."/>
            <person name="Takuma T."/>
            <person name="Ito T."/>
            <person name="Arai N."/>
            <person name="Yanai R."/>
            <person name="Ishii S."/>
            <person name="Miura Y."/>
            <person name="Tokunaga T."/>
            <person name="Watanabe H."/>
            <person name="Nomura N."/>
            <person name="Eguchi J."/>
            <person name="Arai T."/>
            <person name="Hasegawa H."/>
            <person name="Nakamaki T."/>
            <person name="Wakita T."/>
            <person name="Niki Y."/>
            <person name="Kuroda M."/>
        </authorList>
    </citation>
    <scope>NUCLEOTIDE SEQUENCE [LARGE SCALE GENOMIC DNA]</scope>
    <source>
        <strain evidence="1">SWG34-3</strain>
    </source>
</reference>
<evidence type="ECO:0000313" key="1">
    <source>
        <dbReference type="EMBL" id="GCE63389.1"/>
    </source>
</evidence>